<organism evidence="1 2">
    <name type="scientific">Neofusicoccum parvum</name>
    <dbReference type="NCBI Taxonomy" id="310453"/>
    <lineage>
        <taxon>Eukaryota</taxon>
        <taxon>Fungi</taxon>
        <taxon>Dikarya</taxon>
        <taxon>Ascomycota</taxon>
        <taxon>Pezizomycotina</taxon>
        <taxon>Dothideomycetes</taxon>
        <taxon>Dothideomycetes incertae sedis</taxon>
        <taxon>Botryosphaeriales</taxon>
        <taxon>Botryosphaeriaceae</taxon>
        <taxon>Neofusicoccum</taxon>
    </lineage>
</organism>
<accession>A0ACB5S302</accession>
<evidence type="ECO:0000313" key="2">
    <source>
        <dbReference type="Proteomes" id="UP001165186"/>
    </source>
</evidence>
<keyword evidence="2" id="KW-1185">Reference proteome</keyword>
<protein>
    <submittedName>
        <fullName evidence="1">Uncharacterized protein</fullName>
    </submittedName>
</protein>
<name>A0ACB5S302_9PEZI</name>
<evidence type="ECO:0000313" key="1">
    <source>
        <dbReference type="EMBL" id="GME27164.1"/>
    </source>
</evidence>
<reference evidence="1" key="1">
    <citation type="submission" date="2024-09" db="EMBL/GenBank/DDBJ databases">
        <title>Draft Genome Sequences of Neofusicoccum parvum.</title>
        <authorList>
            <person name="Ashida A."/>
            <person name="Camagna M."/>
            <person name="Tanaka A."/>
            <person name="Takemoto D."/>
        </authorList>
    </citation>
    <scope>NUCLEOTIDE SEQUENCE</scope>
    <source>
        <strain evidence="1">PPO83</strain>
    </source>
</reference>
<sequence>MSDILDSMDVSFPGLEGDHAIDFDIFHDPITFDHSDHHLRQLEAAGEITDGFPDITDLQSPFHSDHDNSNTNSTGPSPSDHHLRSSANPDPALLLSQLQLRLFSTAPSTTTTASSPAWKAAMDATLQASQELLDILSTLASPSSSPARCPTTPPADDDATKPPSPPPTPPSTDADVATALMAQTCWLRILRNYDALAAALRATLAAGAADEKLALPSIQVGALRGPASAAVRVGLVAGLVAGLVGEVAARVAALGAGGGGAAAREVGALEEGVRARWEGCVGVVRGR</sequence>
<proteinExistence type="predicted"/>
<dbReference type="EMBL" id="BSXG01000034">
    <property type="protein sequence ID" value="GME27164.1"/>
    <property type="molecule type" value="Genomic_DNA"/>
</dbReference>
<gene>
    <name evidence="1" type="primary">g3483</name>
    <name evidence="1" type="ORF">NpPPO83_00003483</name>
</gene>
<dbReference type="Proteomes" id="UP001165186">
    <property type="component" value="Unassembled WGS sequence"/>
</dbReference>
<comment type="caution">
    <text evidence="1">The sequence shown here is derived from an EMBL/GenBank/DDBJ whole genome shotgun (WGS) entry which is preliminary data.</text>
</comment>